<dbReference type="Gene3D" id="1.25.40.90">
    <property type="match status" value="1"/>
</dbReference>
<dbReference type="AlphaFoldDB" id="A0A1E3HR34"/>
<evidence type="ECO:0000256" key="8">
    <source>
        <dbReference type="PROSITE-ProRule" id="PRU00091"/>
    </source>
</evidence>
<keyword evidence="4" id="KW-0479">Metal-binding</keyword>
<dbReference type="Pfam" id="PF01363">
    <property type="entry name" value="FYVE"/>
    <property type="match status" value="1"/>
</dbReference>
<feature type="domain" description="VHS" evidence="11">
    <location>
        <begin position="24"/>
        <end position="153"/>
    </location>
</feature>
<keyword evidence="6 8" id="KW-0863">Zinc-finger</keyword>
<evidence type="ECO:0000256" key="5">
    <source>
        <dbReference type="ARBA" id="ARBA00022753"/>
    </source>
</evidence>
<dbReference type="GeneID" id="30155651"/>
<dbReference type="PROSITE" id="PS50330">
    <property type="entry name" value="UIM"/>
    <property type="match status" value="2"/>
</dbReference>
<feature type="compositionally biased region" description="Low complexity" evidence="9">
    <location>
        <begin position="659"/>
        <end position="701"/>
    </location>
</feature>
<dbReference type="SUPFAM" id="SSF48464">
    <property type="entry name" value="ENTH/VHS domain"/>
    <property type="match status" value="1"/>
</dbReference>
<feature type="region of interest" description="Disordered" evidence="9">
    <location>
        <begin position="510"/>
        <end position="532"/>
    </location>
</feature>
<accession>A0A1E3HR34</accession>
<dbReference type="GO" id="GO:0010008">
    <property type="term" value="C:endosome membrane"/>
    <property type="evidence" value="ECO:0007669"/>
    <property type="project" value="UniProtKB-SubCell"/>
</dbReference>
<dbReference type="InterPro" id="IPR011011">
    <property type="entry name" value="Znf_FYVE_PHD"/>
</dbReference>
<organism evidence="12 13">
    <name type="scientific">Cryptococcus amylolentus CBS 6039</name>
    <dbReference type="NCBI Taxonomy" id="1295533"/>
    <lineage>
        <taxon>Eukaryota</taxon>
        <taxon>Fungi</taxon>
        <taxon>Dikarya</taxon>
        <taxon>Basidiomycota</taxon>
        <taxon>Agaricomycotina</taxon>
        <taxon>Tremellomycetes</taxon>
        <taxon>Tremellales</taxon>
        <taxon>Cryptococcaceae</taxon>
        <taxon>Cryptococcus</taxon>
    </lineage>
</organism>
<evidence type="ECO:0000256" key="3">
    <source>
        <dbReference type="ARBA" id="ARBA00017753"/>
    </source>
</evidence>
<comment type="caution">
    <text evidence="12">The sequence shown here is derived from an EMBL/GenBank/DDBJ whole genome shotgun (WGS) entry which is preliminary data.</text>
</comment>
<evidence type="ECO:0000256" key="9">
    <source>
        <dbReference type="SAM" id="MobiDB-lite"/>
    </source>
</evidence>
<evidence type="ECO:0000256" key="6">
    <source>
        <dbReference type="ARBA" id="ARBA00022771"/>
    </source>
</evidence>
<feature type="region of interest" description="Disordered" evidence="9">
    <location>
        <begin position="553"/>
        <end position="747"/>
    </location>
</feature>
<evidence type="ECO:0000313" key="12">
    <source>
        <dbReference type="EMBL" id="ODN78787.1"/>
    </source>
</evidence>
<feature type="compositionally biased region" description="Basic and acidic residues" evidence="9">
    <location>
        <begin position="733"/>
        <end position="747"/>
    </location>
</feature>
<dbReference type="Gene3D" id="6.10.140.100">
    <property type="match status" value="1"/>
</dbReference>
<dbReference type="InterPro" id="IPR017455">
    <property type="entry name" value="Znf_FYVE-rel"/>
</dbReference>
<dbReference type="InterPro" id="IPR002014">
    <property type="entry name" value="VHS_dom"/>
</dbReference>
<feature type="compositionally biased region" description="Polar residues" evidence="9">
    <location>
        <begin position="559"/>
        <end position="570"/>
    </location>
</feature>
<gene>
    <name evidence="12" type="ORF">L202_04342</name>
</gene>
<dbReference type="GO" id="GO:0035091">
    <property type="term" value="F:phosphatidylinositol binding"/>
    <property type="evidence" value="ECO:0007669"/>
    <property type="project" value="InterPro"/>
</dbReference>
<feature type="region of interest" description="Disordered" evidence="9">
    <location>
        <begin position="450"/>
        <end position="476"/>
    </location>
</feature>
<feature type="compositionally biased region" description="Low complexity" evidence="9">
    <location>
        <begin position="450"/>
        <end position="465"/>
    </location>
</feature>
<dbReference type="OrthoDB" id="957735at2759"/>
<dbReference type="GO" id="GO:0008270">
    <property type="term" value="F:zinc ion binding"/>
    <property type="evidence" value="ECO:0007669"/>
    <property type="project" value="UniProtKB-KW"/>
</dbReference>
<name>A0A1E3HR34_9TREE</name>
<dbReference type="EMBL" id="AWGJ01000006">
    <property type="protein sequence ID" value="ODN78787.1"/>
    <property type="molecule type" value="Genomic_DNA"/>
</dbReference>
<evidence type="ECO:0000259" key="10">
    <source>
        <dbReference type="PROSITE" id="PS50178"/>
    </source>
</evidence>
<evidence type="ECO:0000256" key="2">
    <source>
        <dbReference type="ARBA" id="ARBA00008597"/>
    </source>
</evidence>
<dbReference type="PANTHER" id="PTHR46275:SF1">
    <property type="entry name" value="HEPATOCYTE GROWTH FACTOR-REGULATED TYROSINE KINASE SUBSTRATE"/>
    <property type="match status" value="1"/>
</dbReference>
<dbReference type="PROSITE" id="PS50178">
    <property type="entry name" value="ZF_FYVE"/>
    <property type="match status" value="1"/>
</dbReference>
<dbReference type="GO" id="GO:0007034">
    <property type="term" value="P:vacuolar transport"/>
    <property type="evidence" value="ECO:0007669"/>
    <property type="project" value="UniProtKB-ARBA"/>
</dbReference>
<dbReference type="InterPro" id="IPR003903">
    <property type="entry name" value="UIM_dom"/>
</dbReference>
<reference evidence="12 13" key="1">
    <citation type="submission" date="2016-06" db="EMBL/GenBank/DDBJ databases">
        <title>Evolution of pathogenesis and genome organization in the Tremellales.</title>
        <authorList>
            <person name="Cuomo C."/>
            <person name="Litvintseva A."/>
            <person name="Heitman J."/>
            <person name="Chen Y."/>
            <person name="Sun S."/>
            <person name="Springer D."/>
            <person name="Dromer F."/>
            <person name="Young S."/>
            <person name="Zeng Q."/>
            <person name="Chapman S."/>
            <person name="Gujja S."/>
            <person name="Saif S."/>
            <person name="Birren B."/>
        </authorList>
    </citation>
    <scope>NUCLEOTIDE SEQUENCE [LARGE SCALE GENOMIC DNA]</scope>
    <source>
        <strain evidence="12 13">CBS 6039</strain>
    </source>
</reference>
<dbReference type="RefSeq" id="XP_018993833.1">
    <property type="nucleotide sequence ID" value="XM_019138396.1"/>
</dbReference>
<dbReference type="GO" id="GO:0032456">
    <property type="term" value="P:endocytic recycling"/>
    <property type="evidence" value="ECO:0007669"/>
    <property type="project" value="TreeGrafter"/>
</dbReference>
<sequence length="747" mass="82357">MSWLWGPSVNPQFEQLSEKACSANNLPYPQSEDMATALEVADMVRAKTVPPKLAMQSLKRRIASKNGRVQMYAISLTDTCIKNGGDHFLIEIASKEFVDEIAGLIRSDFTSREVVQMLLVYFQQWAVAFRSKAELSFLSDVYNELKASGVPFPPPPQSIPNHLLTTITAPTWNDSEVCTRCKSAFTFTNRKHHCRNCGLIFDQACSSHNMPLPKYGITEEVRVCDGCWIKSGKGKEQVVVLPPPAPAVPERTRRSRSDFDADLQRAIELSLAETQSHGHGIPSEPPLVHNAAEDDDEQMRLAIEASLRDAEARPSAPTGYGEEPELPPLPTFDLTARESETVLTFSNTMDQMSAYGERDLRRFPHAHVLAEQAGAVGEKLRRNVEEKSTKQQMLMEMQDKLSQAINIYGGILDGQQAFAARRAQDEQARRYQQQQGMYYGQQQQYQPYGYQPPVNGYQQFTAPQPAYQPPQPQPQSSLYPSMPYVSPSFNQPQMYPAHQNHAWSPHPVPTVASPIQQVPHQPGLSRHASLQAQPVSPVVQPVGVQRQTSMSYGAPAISSHPSQIRAQPNAPQEIPSAPPPVNLSTHPASPIAPTQPLAQAQDIPSAPSAPPQFSPEQTASAPPGSVGSERTLEVSSPKLEGSAPAWEGQDVEEQATPVPQQHQQSLYSQPPSQAQPQGQYQPPQSQPQQQQQQQQQHLPPGVYNAASFPQPLPPTIFPDAPVEAPAQHAEVNGLEKQEKEEALLIEL</sequence>
<dbReference type="STRING" id="1295533.A0A1E3HR34"/>
<keyword evidence="7" id="KW-0862">Zinc</keyword>
<dbReference type="CDD" id="cd21385">
    <property type="entry name" value="GAT_Vps27"/>
    <property type="match status" value="1"/>
</dbReference>
<dbReference type="InterPro" id="IPR017073">
    <property type="entry name" value="HGS/VPS27"/>
</dbReference>
<evidence type="ECO:0000256" key="4">
    <source>
        <dbReference type="ARBA" id="ARBA00022723"/>
    </source>
</evidence>
<dbReference type="InterPro" id="IPR013083">
    <property type="entry name" value="Znf_RING/FYVE/PHD"/>
</dbReference>
<dbReference type="CDD" id="cd16979">
    <property type="entry name" value="VHS_Vps27"/>
    <property type="match status" value="1"/>
</dbReference>
<feature type="domain" description="FYVE-type" evidence="10">
    <location>
        <begin position="172"/>
        <end position="227"/>
    </location>
</feature>
<dbReference type="Gene3D" id="3.30.40.10">
    <property type="entry name" value="Zinc/RING finger domain, C3HC4 (zinc finger)"/>
    <property type="match status" value="1"/>
</dbReference>
<dbReference type="SMART" id="SM00064">
    <property type="entry name" value="FYVE"/>
    <property type="match status" value="1"/>
</dbReference>
<dbReference type="Pfam" id="PF02809">
    <property type="entry name" value="UIM"/>
    <property type="match status" value="2"/>
</dbReference>
<evidence type="ECO:0000259" key="11">
    <source>
        <dbReference type="PROSITE" id="PS50179"/>
    </source>
</evidence>
<proteinExistence type="inferred from homology"/>
<dbReference type="PROSITE" id="PS50179">
    <property type="entry name" value="VHS"/>
    <property type="match status" value="1"/>
</dbReference>
<evidence type="ECO:0000256" key="1">
    <source>
        <dbReference type="ARBA" id="ARBA00004125"/>
    </source>
</evidence>
<dbReference type="PANTHER" id="PTHR46275">
    <property type="entry name" value="HEPATOCYTE GROWTH FACTOR-REGULATED TYROSINE KINASE SUBSTRATE"/>
    <property type="match status" value="1"/>
</dbReference>
<comment type="similarity">
    <text evidence="2">Belongs to the VPS27 family.</text>
</comment>
<dbReference type="Proteomes" id="UP000094065">
    <property type="component" value="Unassembled WGS sequence"/>
</dbReference>
<dbReference type="GO" id="GO:0031623">
    <property type="term" value="P:receptor internalization"/>
    <property type="evidence" value="ECO:0007669"/>
    <property type="project" value="TreeGrafter"/>
</dbReference>
<dbReference type="Pfam" id="PF00790">
    <property type="entry name" value="VHS"/>
    <property type="match status" value="1"/>
</dbReference>
<dbReference type="InterPro" id="IPR000306">
    <property type="entry name" value="Znf_FYVE"/>
</dbReference>
<comment type="subcellular location">
    <subcellularLocation>
        <location evidence="1">Endosome membrane</location>
        <topology evidence="1">Peripheral membrane protein</topology>
        <orientation evidence="1">Cytoplasmic side</orientation>
    </subcellularLocation>
</comment>
<evidence type="ECO:0000256" key="7">
    <source>
        <dbReference type="ARBA" id="ARBA00022833"/>
    </source>
</evidence>
<dbReference type="InterPro" id="IPR008942">
    <property type="entry name" value="ENTH_VHS"/>
</dbReference>
<dbReference type="GO" id="GO:0043130">
    <property type="term" value="F:ubiquitin binding"/>
    <property type="evidence" value="ECO:0007669"/>
    <property type="project" value="InterPro"/>
</dbReference>
<dbReference type="SMART" id="SM00288">
    <property type="entry name" value="VHS"/>
    <property type="match status" value="1"/>
</dbReference>
<evidence type="ECO:0000313" key="13">
    <source>
        <dbReference type="Proteomes" id="UP000094065"/>
    </source>
</evidence>
<dbReference type="SUPFAM" id="SSF57903">
    <property type="entry name" value="FYVE/PHD zinc finger"/>
    <property type="match status" value="1"/>
</dbReference>
<dbReference type="GO" id="GO:0005769">
    <property type="term" value="C:early endosome"/>
    <property type="evidence" value="ECO:0007669"/>
    <property type="project" value="TreeGrafter"/>
</dbReference>
<dbReference type="SMART" id="SM00726">
    <property type="entry name" value="UIM"/>
    <property type="match status" value="2"/>
</dbReference>
<keyword evidence="13" id="KW-1185">Reference proteome</keyword>
<protein>
    <recommendedName>
        <fullName evidence="3">Vacuolar protein sorting-associated protein 27</fullName>
    </recommendedName>
</protein>
<dbReference type="Gene3D" id="1.20.5.1940">
    <property type="match status" value="1"/>
</dbReference>
<keyword evidence="5" id="KW-0967">Endosome</keyword>